<reference evidence="4" key="1">
    <citation type="submission" date="2017-02" db="UniProtKB">
        <authorList>
            <consortium name="WormBaseParasite"/>
        </authorList>
    </citation>
    <scope>IDENTIFICATION</scope>
</reference>
<evidence type="ECO:0000256" key="1">
    <source>
        <dbReference type="SAM" id="MobiDB-lite"/>
    </source>
</evidence>
<name>A0A0N4YCL0_NIPBR</name>
<dbReference type="AlphaFoldDB" id="A0A0N4YCL0"/>
<organism evidence="4">
    <name type="scientific">Nippostrongylus brasiliensis</name>
    <name type="common">Rat hookworm</name>
    <dbReference type="NCBI Taxonomy" id="27835"/>
    <lineage>
        <taxon>Eukaryota</taxon>
        <taxon>Metazoa</taxon>
        <taxon>Ecdysozoa</taxon>
        <taxon>Nematoda</taxon>
        <taxon>Chromadorea</taxon>
        <taxon>Rhabditida</taxon>
        <taxon>Rhabditina</taxon>
        <taxon>Rhabditomorpha</taxon>
        <taxon>Strongyloidea</taxon>
        <taxon>Heligmosomidae</taxon>
        <taxon>Nippostrongylus</taxon>
    </lineage>
</organism>
<dbReference type="EMBL" id="UYSL01021303">
    <property type="protein sequence ID" value="VDL77872.1"/>
    <property type="molecule type" value="Genomic_DNA"/>
</dbReference>
<reference evidence="2 3" key="2">
    <citation type="submission" date="2018-11" db="EMBL/GenBank/DDBJ databases">
        <authorList>
            <consortium name="Pathogen Informatics"/>
        </authorList>
    </citation>
    <scope>NUCLEOTIDE SEQUENCE [LARGE SCALE GENOMIC DNA]</scope>
</reference>
<dbReference type="Proteomes" id="UP000271162">
    <property type="component" value="Unassembled WGS sequence"/>
</dbReference>
<feature type="region of interest" description="Disordered" evidence="1">
    <location>
        <begin position="183"/>
        <end position="207"/>
    </location>
</feature>
<accession>A0A0N4YCL0</accession>
<evidence type="ECO:0000313" key="3">
    <source>
        <dbReference type="Proteomes" id="UP000271162"/>
    </source>
</evidence>
<evidence type="ECO:0000313" key="4">
    <source>
        <dbReference type="WBParaSite" id="NBR_0001428201-mRNA-1"/>
    </source>
</evidence>
<protein>
    <submittedName>
        <fullName evidence="4">SWIM-type domain-containing protein</fullName>
    </submittedName>
</protein>
<proteinExistence type="predicted"/>
<gene>
    <name evidence="2" type="ORF">NBR_LOCUS14283</name>
</gene>
<keyword evidence="3" id="KW-1185">Reference proteome</keyword>
<evidence type="ECO:0000313" key="2">
    <source>
        <dbReference type="EMBL" id="VDL77872.1"/>
    </source>
</evidence>
<dbReference type="WBParaSite" id="NBR_0001428201-mRNA-1">
    <property type="protein sequence ID" value="NBR_0001428201-mRNA-1"/>
    <property type="gene ID" value="NBR_0001428201"/>
</dbReference>
<sequence length="207" mass="22753">MLVERWHKRVKPELARTKSGVRVDGLVDILINAPPLMEEDRIIKMSRNLNYGRRRLALHHAAHIMAVKVYGNKVDAVKVVGEGRLCVSDKKGHHVKQSTCICGEKINNRCKKGQVCAYAFTYDCVVDSTAGVSCLHVHAAVTVAPNGLLRCDFASDDTLPVAIEREVPMCDLGRSCSPLSTGNDDSLDNLREVEGPSSYPVSDIEDI</sequence>